<dbReference type="InterPro" id="IPR036005">
    <property type="entry name" value="Creatinase/aminopeptidase-like"/>
</dbReference>
<dbReference type="Gene3D" id="3.90.230.10">
    <property type="entry name" value="Creatinase/methionine aminopeptidase superfamily"/>
    <property type="match status" value="1"/>
</dbReference>
<dbReference type="Proteomes" id="UP000677082">
    <property type="component" value="Unassembled WGS sequence"/>
</dbReference>
<sequence>MPHPVLNPALPGPDEFPTLSRAEKDRRYLAVRELMAEHNLDALVVFGSGRDMWDRYLTNETLHGIVVLTASGEATYLLGRYPLNRYDEPGQAYDRWVEDYRVGHPIAGLIESLTERSVATGTIGVVGLSSRAVGGWAGSISYSTWLRVLDGLPGANFVDVATPFEVLALVKSPEEQQMIRKAAALGEAACAAFIEATAVGVRESVIGAAALNAIVGGGGWILPPSLLLRSGSSRFAWGQPEWMSMGGAPRRLEAGDSVAAEIFACYGTYESQQQIDVVIGAPSPELAFLEEVCQQSLRAGLDVLKPGLTFTELAEAMNAPALEASCWNTGPHIQTVSGVIFNSATHMNTDQDPALRVLPKLPPVVPQDGDFVIQAGTAFAFEPNALLGGRRVCVGGTVICTDEGNEVLNTLPNRLVVV</sequence>
<dbReference type="InterPro" id="IPR029149">
    <property type="entry name" value="Creatin/AminoP/Spt16_N"/>
</dbReference>
<comment type="caution">
    <text evidence="2">The sequence shown here is derived from an EMBL/GenBank/DDBJ whole genome shotgun (WGS) entry which is preliminary data.</text>
</comment>
<accession>A0A919TBW2</accession>
<dbReference type="SUPFAM" id="SSF53092">
    <property type="entry name" value="Creatinase/prolidase N-terminal domain"/>
    <property type="match status" value="1"/>
</dbReference>
<evidence type="ECO:0000259" key="1">
    <source>
        <dbReference type="Pfam" id="PF00557"/>
    </source>
</evidence>
<dbReference type="SUPFAM" id="SSF55920">
    <property type="entry name" value="Creatinase/aminopeptidase"/>
    <property type="match status" value="1"/>
</dbReference>
<protein>
    <submittedName>
        <fullName evidence="2">Peptidase</fullName>
    </submittedName>
</protein>
<organism evidence="2 3">
    <name type="scientific">Paractinoplanes toevensis</name>
    <dbReference type="NCBI Taxonomy" id="571911"/>
    <lineage>
        <taxon>Bacteria</taxon>
        <taxon>Bacillati</taxon>
        <taxon>Actinomycetota</taxon>
        <taxon>Actinomycetes</taxon>
        <taxon>Micromonosporales</taxon>
        <taxon>Micromonosporaceae</taxon>
        <taxon>Paractinoplanes</taxon>
    </lineage>
</organism>
<dbReference type="RefSeq" id="WP_213007489.1">
    <property type="nucleotide sequence ID" value="NZ_BOQN01000049.1"/>
</dbReference>
<proteinExistence type="predicted"/>
<dbReference type="EMBL" id="BOQN01000049">
    <property type="protein sequence ID" value="GIM91585.1"/>
    <property type="molecule type" value="Genomic_DNA"/>
</dbReference>
<reference evidence="2 3" key="1">
    <citation type="submission" date="2021-03" db="EMBL/GenBank/DDBJ databases">
        <title>Whole genome shotgun sequence of Actinoplanes toevensis NBRC 105298.</title>
        <authorList>
            <person name="Komaki H."/>
            <person name="Tamura T."/>
        </authorList>
    </citation>
    <scope>NUCLEOTIDE SEQUENCE [LARGE SCALE GENOMIC DNA]</scope>
    <source>
        <strain evidence="2 3">NBRC 105298</strain>
    </source>
</reference>
<dbReference type="Pfam" id="PF00557">
    <property type="entry name" value="Peptidase_M24"/>
    <property type="match status" value="1"/>
</dbReference>
<dbReference type="InterPro" id="IPR000994">
    <property type="entry name" value="Pept_M24"/>
</dbReference>
<dbReference type="PANTHER" id="PTHR46112">
    <property type="entry name" value="AMINOPEPTIDASE"/>
    <property type="match status" value="1"/>
</dbReference>
<keyword evidence="3" id="KW-1185">Reference proteome</keyword>
<gene>
    <name evidence="2" type="ORF">Ato02nite_033780</name>
</gene>
<feature type="domain" description="Peptidase M24" evidence="1">
    <location>
        <begin position="178"/>
        <end position="386"/>
    </location>
</feature>
<dbReference type="InterPro" id="IPR050659">
    <property type="entry name" value="Peptidase_M24B"/>
</dbReference>
<name>A0A919TBW2_9ACTN</name>
<evidence type="ECO:0000313" key="3">
    <source>
        <dbReference type="Proteomes" id="UP000677082"/>
    </source>
</evidence>
<evidence type="ECO:0000313" key="2">
    <source>
        <dbReference type="EMBL" id="GIM91585.1"/>
    </source>
</evidence>
<dbReference type="CDD" id="cd01066">
    <property type="entry name" value="APP_MetAP"/>
    <property type="match status" value="1"/>
</dbReference>
<dbReference type="AlphaFoldDB" id="A0A919TBW2"/>
<dbReference type="PANTHER" id="PTHR46112:SF2">
    <property type="entry name" value="XAA-PRO AMINOPEPTIDASE P-RELATED"/>
    <property type="match status" value="1"/>
</dbReference>
<dbReference type="Gene3D" id="3.40.350.10">
    <property type="entry name" value="Creatinase/prolidase N-terminal domain"/>
    <property type="match status" value="1"/>
</dbReference>